<reference evidence="6 7" key="1">
    <citation type="submission" date="2018-12" db="EMBL/GenBank/DDBJ databases">
        <title>Sequencing of bacterial isolates from soil warming experiment in Harvard Forest, Massachusetts, USA.</title>
        <authorList>
            <person name="Deangelis K."/>
        </authorList>
    </citation>
    <scope>NUCLEOTIDE SEQUENCE [LARGE SCALE GENOMIC DNA]</scope>
    <source>
        <strain evidence="6 7">EB153</strain>
    </source>
</reference>
<evidence type="ECO:0000313" key="6">
    <source>
        <dbReference type="EMBL" id="RSL19311.1"/>
    </source>
</evidence>
<keyword evidence="3" id="KW-0063">Aspartyl esterase</keyword>
<accession>A0A428MQW9</accession>
<sequence>MFNRIVFRFFVIVIAAVGSMAYAQDSNGPSPLSALDTTNMPYNILVDGSLAQDNPALNQYSTLQAAYAAAPAGTPTNPTVIGIKPNVYNLNGGVSTPGIMITKNYITLLGLTNDHRNVVLAGNLGNQEGAGSPTASYNGYVMIVNATGFTAVNLTILNYCNLNYEYPGNAALNLTERSPVITQAVAFQISGDKEILDHVALLSRLDTTFIQSTRAYFNSVYIEGTNDFIGGGTESVWENSVLNFPTGSGEGTVTGTVFVNTTFTVPSGGQFQFYKGPTSGGAYPEGSTLPAVLINCILPENTAGNTISWIVGFAPTAHQNLYSLTYNNVDTNGNPVLIADASQGPITHNLSRELSAQEAAAFTPGNILSATPTGVQDSWDPAGFLASYTGQTVPGLAATNAAGQGNLPFGMGITNGSPSIITNQSTATISATVFPARAPSTITWSTSSPLVTLNQSSGSSVIVSGTNNTGVSQYVPINATASDGFYITAWVFVQPPFISPPTFASQPTIGAPINGTISLNYTLNPVPNRTDQSIITWYSCADPSCSNPRIVGISNGNIPLQVYTLQGGDVGNYLEATIQPKWDISNPGATATTITTTPISILNIVSTTVSPNFLNFPPNPESAYISGYWTVLGTWTSEPTPIGGTFVNNWGLRASSQGAALLYQTDTPAGDEQVSVVMTPEKTAGQGFGSPGTGEDSTPGNTIQNADIYIKYDPRSGNGYSLRFWRTTQSATEVMFQLYQHINGVSSPIDTNSELTGVFKPNTYITLSIIGNTFTATGYNTVDSDTLFLQGTVSPNSYGGSGTRWSGTVPSGNSNAYSFFQISHPTIQLVTTSQLSEVAGGYQAVVTVTSTGTGTAQNVQLNMATLGTVSGTIPTASLGDLAPGASNSVTVIFPSLAGVPGSAVVEKFAGTYAGGTFGGSIRAKLP</sequence>
<dbReference type="PANTHER" id="PTHR31321:SF57">
    <property type="entry name" value="PECTINESTERASE 53-RELATED"/>
    <property type="match status" value="1"/>
</dbReference>
<dbReference type="EMBL" id="RSDW01000001">
    <property type="protein sequence ID" value="RSL19311.1"/>
    <property type="molecule type" value="Genomic_DNA"/>
</dbReference>
<keyword evidence="2" id="KW-0378">Hydrolase</keyword>
<name>A0A428MQW9_9BACT</name>
<dbReference type="InterPro" id="IPR011050">
    <property type="entry name" value="Pectin_lyase_fold/virulence"/>
</dbReference>
<dbReference type="InterPro" id="IPR000070">
    <property type="entry name" value="Pectinesterase_cat"/>
</dbReference>
<evidence type="ECO:0000256" key="3">
    <source>
        <dbReference type="ARBA" id="ARBA00023085"/>
    </source>
</evidence>
<dbReference type="InterPro" id="IPR012334">
    <property type="entry name" value="Pectin_lyas_fold"/>
</dbReference>
<dbReference type="AlphaFoldDB" id="A0A428MQW9"/>
<feature type="domain" description="Pectinesterase catalytic" evidence="5">
    <location>
        <begin position="58"/>
        <end position="242"/>
    </location>
</feature>
<evidence type="ECO:0000256" key="2">
    <source>
        <dbReference type="ARBA" id="ARBA00022801"/>
    </source>
</evidence>
<dbReference type="RefSeq" id="WP_125487549.1">
    <property type="nucleotide sequence ID" value="NZ_RSDW01000001.1"/>
</dbReference>
<proteinExistence type="inferred from homology"/>
<organism evidence="6 7">
    <name type="scientific">Edaphobacter aggregans</name>
    <dbReference type="NCBI Taxonomy" id="570835"/>
    <lineage>
        <taxon>Bacteria</taxon>
        <taxon>Pseudomonadati</taxon>
        <taxon>Acidobacteriota</taxon>
        <taxon>Terriglobia</taxon>
        <taxon>Terriglobales</taxon>
        <taxon>Acidobacteriaceae</taxon>
        <taxon>Edaphobacter</taxon>
    </lineage>
</organism>
<dbReference type="GO" id="GO:0030599">
    <property type="term" value="F:pectinesterase activity"/>
    <property type="evidence" value="ECO:0007669"/>
    <property type="project" value="InterPro"/>
</dbReference>
<dbReference type="PANTHER" id="PTHR31321">
    <property type="entry name" value="ACYL-COA THIOESTER HYDROLASE YBHC-RELATED"/>
    <property type="match status" value="1"/>
</dbReference>
<comment type="similarity">
    <text evidence="1">Belongs to the pectinesterase family.</text>
</comment>
<dbReference type="Pfam" id="PF01095">
    <property type="entry name" value="Pectinesterase"/>
    <property type="match status" value="1"/>
</dbReference>
<feature type="signal peptide" evidence="4">
    <location>
        <begin position="1"/>
        <end position="23"/>
    </location>
</feature>
<evidence type="ECO:0000259" key="5">
    <source>
        <dbReference type="Pfam" id="PF01095"/>
    </source>
</evidence>
<feature type="chain" id="PRO_5019442898" evidence="4">
    <location>
        <begin position="24"/>
        <end position="926"/>
    </location>
</feature>
<evidence type="ECO:0000313" key="7">
    <source>
        <dbReference type="Proteomes" id="UP000269669"/>
    </source>
</evidence>
<dbReference type="GO" id="GO:0042545">
    <property type="term" value="P:cell wall modification"/>
    <property type="evidence" value="ECO:0007669"/>
    <property type="project" value="InterPro"/>
</dbReference>
<evidence type="ECO:0000256" key="4">
    <source>
        <dbReference type="SAM" id="SignalP"/>
    </source>
</evidence>
<dbReference type="Proteomes" id="UP000269669">
    <property type="component" value="Unassembled WGS sequence"/>
</dbReference>
<dbReference type="OrthoDB" id="9804686at2"/>
<keyword evidence="7" id="KW-1185">Reference proteome</keyword>
<comment type="caution">
    <text evidence="6">The sequence shown here is derived from an EMBL/GenBank/DDBJ whole genome shotgun (WGS) entry which is preliminary data.</text>
</comment>
<protein>
    <submittedName>
        <fullName evidence="6">Pectinesterase</fullName>
    </submittedName>
</protein>
<dbReference type="Gene3D" id="2.160.20.10">
    <property type="entry name" value="Single-stranded right-handed beta-helix, Pectin lyase-like"/>
    <property type="match status" value="1"/>
</dbReference>
<dbReference type="SUPFAM" id="SSF51126">
    <property type="entry name" value="Pectin lyase-like"/>
    <property type="match status" value="1"/>
</dbReference>
<gene>
    <name evidence="6" type="ORF">EDE15_4974</name>
</gene>
<evidence type="ECO:0000256" key="1">
    <source>
        <dbReference type="ARBA" id="ARBA00008891"/>
    </source>
</evidence>
<keyword evidence="4" id="KW-0732">Signal</keyword>